<feature type="compositionally biased region" description="Polar residues" evidence="2">
    <location>
        <begin position="28"/>
        <end position="43"/>
    </location>
</feature>
<accession>A0A6A6KMQ8</accession>
<dbReference type="EMBL" id="JAAGAX010000015">
    <property type="protein sequence ID" value="KAF2290242.1"/>
    <property type="molecule type" value="Genomic_DNA"/>
</dbReference>
<organism evidence="4 5">
    <name type="scientific">Hevea brasiliensis</name>
    <name type="common">Para rubber tree</name>
    <name type="synonym">Siphonia brasiliensis</name>
    <dbReference type="NCBI Taxonomy" id="3981"/>
    <lineage>
        <taxon>Eukaryota</taxon>
        <taxon>Viridiplantae</taxon>
        <taxon>Streptophyta</taxon>
        <taxon>Embryophyta</taxon>
        <taxon>Tracheophyta</taxon>
        <taxon>Spermatophyta</taxon>
        <taxon>Magnoliopsida</taxon>
        <taxon>eudicotyledons</taxon>
        <taxon>Gunneridae</taxon>
        <taxon>Pentapetalae</taxon>
        <taxon>rosids</taxon>
        <taxon>fabids</taxon>
        <taxon>Malpighiales</taxon>
        <taxon>Euphorbiaceae</taxon>
        <taxon>Crotonoideae</taxon>
        <taxon>Micrandreae</taxon>
        <taxon>Hevea</taxon>
    </lineage>
</organism>
<dbReference type="Proteomes" id="UP000467840">
    <property type="component" value="Chromosome 2"/>
</dbReference>
<name>A0A6A6KMQ8_HEVBR</name>
<keyword evidence="1" id="KW-0862">Zinc</keyword>
<gene>
    <name evidence="4" type="ORF">GH714_005140</name>
</gene>
<evidence type="ECO:0000313" key="5">
    <source>
        <dbReference type="Proteomes" id="UP000467840"/>
    </source>
</evidence>
<proteinExistence type="predicted"/>
<dbReference type="GO" id="GO:0008270">
    <property type="term" value="F:zinc ion binding"/>
    <property type="evidence" value="ECO:0007669"/>
    <property type="project" value="UniProtKB-KW"/>
</dbReference>
<dbReference type="GO" id="GO:0003676">
    <property type="term" value="F:nucleic acid binding"/>
    <property type="evidence" value="ECO:0007669"/>
    <property type="project" value="InterPro"/>
</dbReference>
<keyword evidence="1" id="KW-0479">Metal-binding</keyword>
<dbReference type="InterPro" id="IPR001878">
    <property type="entry name" value="Znf_CCHC"/>
</dbReference>
<keyword evidence="1" id="KW-0863">Zinc-finger</keyword>
<feature type="region of interest" description="Disordered" evidence="2">
    <location>
        <begin position="90"/>
        <end position="115"/>
    </location>
</feature>
<evidence type="ECO:0000313" key="4">
    <source>
        <dbReference type="EMBL" id="KAF2290242.1"/>
    </source>
</evidence>
<feature type="compositionally biased region" description="Acidic residues" evidence="2">
    <location>
        <begin position="96"/>
        <end position="113"/>
    </location>
</feature>
<evidence type="ECO:0000259" key="3">
    <source>
        <dbReference type="PROSITE" id="PS50158"/>
    </source>
</evidence>
<reference evidence="4 5" key="1">
    <citation type="journal article" date="2020" name="Mol. Plant">
        <title>The Chromosome-Based Rubber Tree Genome Provides New Insights into Spurge Genome Evolution and Rubber Biosynthesis.</title>
        <authorList>
            <person name="Liu J."/>
            <person name="Shi C."/>
            <person name="Shi C.C."/>
            <person name="Li W."/>
            <person name="Zhang Q.J."/>
            <person name="Zhang Y."/>
            <person name="Li K."/>
            <person name="Lu H.F."/>
            <person name="Shi C."/>
            <person name="Zhu S.T."/>
            <person name="Xiao Z.Y."/>
            <person name="Nan H."/>
            <person name="Yue Y."/>
            <person name="Zhu X.G."/>
            <person name="Wu Y."/>
            <person name="Hong X.N."/>
            <person name="Fan G.Y."/>
            <person name="Tong Y."/>
            <person name="Zhang D."/>
            <person name="Mao C.L."/>
            <person name="Liu Y.L."/>
            <person name="Hao S.J."/>
            <person name="Liu W.Q."/>
            <person name="Lv M.Q."/>
            <person name="Zhang H.B."/>
            <person name="Liu Y."/>
            <person name="Hu-Tang G.R."/>
            <person name="Wang J.P."/>
            <person name="Wang J.H."/>
            <person name="Sun Y.H."/>
            <person name="Ni S.B."/>
            <person name="Chen W.B."/>
            <person name="Zhang X.C."/>
            <person name="Jiao Y.N."/>
            <person name="Eichler E.E."/>
            <person name="Li G.H."/>
            <person name="Liu X."/>
            <person name="Gao L.Z."/>
        </authorList>
    </citation>
    <scope>NUCLEOTIDE SEQUENCE [LARGE SCALE GENOMIC DNA]</scope>
    <source>
        <strain evidence="5">cv. GT1</strain>
        <tissue evidence="4">Leaf</tissue>
    </source>
</reference>
<dbReference type="PROSITE" id="PS50158">
    <property type="entry name" value="ZF_CCHC"/>
    <property type="match status" value="1"/>
</dbReference>
<feature type="region of interest" description="Disordered" evidence="2">
    <location>
        <begin position="19"/>
        <end position="64"/>
    </location>
</feature>
<comment type="caution">
    <text evidence="4">The sequence shown here is derived from an EMBL/GenBank/DDBJ whole genome shotgun (WGS) entry which is preliminary data.</text>
</comment>
<feature type="domain" description="CCHC-type" evidence="3">
    <location>
        <begin position="71"/>
        <end position="87"/>
    </location>
</feature>
<evidence type="ECO:0000256" key="2">
    <source>
        <dbReference type="SAM" id="MobiDB-lite"/>
    </source>
</evidence>
<evidence type="ECO:0000256" key="1">
    <source>
        <dbReference type="PROSITE-ProRule" id="PRU00047"/>
    </source>
</evidence>
<dbReference type="AlphaFoldDB" id="A0A6A6KMQ8"/>
<sequence>MVIKQKPFKRYKNNKFVAKKEKGKIKQGASSSCSTNAEKSNNKAPIVGGSKGANSNAPKASNPYAKPIATKCYSCNEIRHHSNECPKKSVNIVEREPEDEEEEFCAPDEDDVKEEYGQEEGVYVGEEGKKEEELRQLPVEVKSLLEEFHDVVPDELPTHE</sequence>
<keyword evidence="5" id="KW-1185">Reference proteome</keyword>
<protein>
    <recommendedName>
        <fullName evidence="3">CCHC-type domain-containing protein</fullName>
    </recommendedName>
</protein>